<protein>
    <submittedName>
        <fullName evidence="1">Uncharacterized protein</fullName>
    </submittedName>
</protein>
<name>A0A8D8WG38_9HEMI</name>
<evidence type="ECO:0000313" key="1">
    <source>
        <dbReference type="EMBL" id="CAG6658967.1"/>
    </source>
</evidence>
<proteinExistence type="predicted"/>
<accession>A0A8D8WG38</accession>
<dbReference type="EMBL" id="HBUF01192896">
    <property type="protein sequence ID" value="CAG6658967.1"/>
    <property type="molecule type" value="Transcribed_RNA"/>
</dbReference>
<organism evidence="1">
    <name type="scientific">Cacopsylla melanoneura</name>
    <dbReference type="NCBI Taxonomy" id="428564"/>
    <lineage>
        <taxon>Eukaryota</taxon>
        <taxon>Metazoa</taxon>
        <taxon>Ecdysozoa</taxon>
        <taxon>Arthropoda</taxon>
        <taxon>Hexapoda</taxon>
        <taxon>Insecta</taxon>
        <taxon>Pterygota</taxon>
        <taxon>Neoptera</taxon>
        <taxon>Paraneoptera</taxon>
        <taxon>Hemiptera</taxon>
        <taxon>Sternorrhyncha</taxon>
        <taxon>Psylloidea</taxon>
        <taxon>Psyllidae</taxon>
        <taxon>Psyllinae</taxon>
        <taxon>Cacopsylla</taxon>
    </lineage>
</organism>
<reference evidence="1" key="1">
    <citation type="submission" date="2021-05" db="EMBL/GenBank/DDBJ databases">
        <authorList>
            <person name="Alioto T."/>
            <person name="Alioto T."/>
            <person name="Gomez Garrido J."/>
        </authorList>
    </citation>
    <scope>NUCLEOTIDE SEQUENCE</scope>
</reference>
<dbReference type="AlphaFoldDB" id="A0A8D8WG38"/>
<sequence length="126" mass="14077">MFKWEFLSKPNRFGRRMLILLSELRSVTGANRSLSNVQVWSIRMYAFSGGTGAFSVSPKDPAPSSPSYTVLPNSPLLIFIRLSFMCSSSSSFGVDFRDKISSLVSYADRIVSVLLNWVTISLWSPL</sequence>